<feature type="transmembrane region" description="Helical" evidence="1">
    <location>
        <begin position="118"/>
        <end position="140"/>
    </location>
</feature>
<gene>
    <name evidence="2" type="ORF">VM95_03740</name>
</gene>
<dbReference type="OrthoDB" id="4094798at2"/>
<feature type="transmembrane region" description="Helical" evidence="1">
    <location>
        <begin position="174"/>
        <end position="193"/>
    </location>
</feature>
<dbReference type="Proteomes" id="UP000033699">
    <property type="component" value="Unassembled WGS sequence"/>
</dbReference>
<feature type="transmembrane region" description="Helical" evidence="1">
    <location>
        <begin position="242"/>
        <end position="264"/>
    </location>
</feature>
<protein>
    <submittedName>
        <fullName evidence="2">Uncharacterized protein</fullName>
    </submittedName>
</protein>
<dbReference type="AlphaFoldDB" id="A0A0F2TJJ1"/>
<dbReference type="EMBL" id="JZKH01000004">
    <property type="protein sequence ID" value="KJS63319.1"/>
    <property type="molecule type" value="Genomic_DNA"/>
</dbReference>
<evidence type="ECO:0000313" key="2">
    <source>
        <dbReference type="EMBL" id="KJS63319.1"/>
    </source>
</evidence>
<feature type="transmembrane region" description="Helical" evidence="1">
    <location>
        <begin position="36"/>
        <end position="54"/>
    </location>
</feature>
<feature type="transmembrane region" description="Helical" evidence="1">
    <location>
        <begin position="146"/>
        <end position="167"/>
    </location>
</feature>
<keyword evidence="1" id="KW-1133">Transmembrane helix</keyword>
<comment type="caution">
    <text evidence="2">The sequence shown here is derived from an EMBL/GenBank/DDBJ whole genome shotgun (WGS) entry which is preliminary data.</text>
</comment>
<organism evidence="2 3">
    <name type="scientific">Streptomyces rubellomurinus (strain ATCC 31215)</name>
    <dbReference type="NCBI Taxonomy" id="359131"/>
    <lineage>
        <taxon>Bacteria</taxon>
        <taxon>Bacillati</taxon>
        <taxon>Actinomycetota</taxon>
        <taxon>Actinomycetes</taxon>
        <taxon>Kitasatosporales</taxon>
        <taxon>Streptomycetaceae</taxon>
        <taxon>Streptomyces</taxon>
    </lineage>
</organism>
<keyword evidence="1" id="KW-0472">Membrane</keyword>
<dbReference type="PATRIC" id="fig|359131.3.peg.3875"/>
<dbReference type="RefSeq" id="WP_045692530.1">
    <property type="nucleotide sequence ID" value="NZ_JZKH01000004.1"/>
</dbReference>
<evidence type="ECO:0000313" key="3">
    <source>
        <dbReference type="Proteomes" id="UP000033699"/>
    </source>
</evidence>
<name>A0A0F2TJJ1_STRR3</name>
<feature type="transmembrane region" description="Helical" evidence="1">
    <location>
        <begin position="66"/>
        <end position="88"/>
    </location>
</feature>
<proteinExistence type="predicted"/>
<keyword evidence="3" id="KW-1185">Reference proteome</keyword>
<keyword evidence="1" id="KW-0812">Transmembrane</keyword>
<evidence type="ECO:0000256" key="1">
    <source>
        <dbReference type="SAM" id="Phobius"/>
    </source>
</evidence>
<sequence length="270" mass="28631">MTTVLQRTTPPTAARGWWAKTVAAARYEYLMQVRRPAVWVVVLGLIALRCASPFPPGFTSSTDLPFLVADWAGNFVMLCPIGVGAVLADRARRESRLELNDLLASTPTGIGPRLWGKAIGAGAATITPVAVAWVGLLGYLTARHGAGVIPVGLAAFAAIVLPGLVFISACSVTVPYLTGPVLYRIGVFGYWIWGNMVGPRFGIPTPAGTPFEAIGEYPAGAWFHGTLFDARQRGITPTGGEAVLSIAFLLLMALATLMITQLVLTRRNPS</sequence>
<reference evidence="2 3" key="1">
    <citation type="submission" date="2015-02" db="EMBL/GenBank/DDBJ databases">
        <authorList>
            <person name="Ju K.-S."/>
            <person name="Doroghazi J.R."/>
            <person name="Metcalf W."/>
        </authorList>
    </citation>
    <scope>NUCLEOTIDE SEQUENCE [LARGE SCALE GENOMIC DNA]</scope>
    <source>
        <strain evidence="2 3">ATCC 31215</strain>
    </source>
</reference>
<accession>A0A0F2TJJ1</accession>